<feature type="chain" id="PRO_5045901662" description="SRCR domain-containing protein" evidence="5">
    <location>
        <begin position="17"/>
        <end position="631"/>
    </location>
</feature>
<keyword evidence="1 5" id="KW-0732">Signal</keyword>
<evidence type="ECO:0000256" key="3">
    <source>
        <dbReference type="ARBA" id="ARBA00023157"/>
    </source>
</evidence>
<dbReference type="PRINTS" id="PR00258">
    <property type="entry name" value="SPERACTRCPTR"/>
</dbReference>
<feature type="signal peptide" evidence="5">
    <location>
        <begin position="1"/>
        <end position="16"/>
    </location>
</feature>
<dbReference type="PANTHER" id="PTHR19331">
    <property type="entry name" value="SCAVENGER RECEPTOR DOMAIN-CONTAINING"/>
    <property type="match status" value="1"/>
</dbReference>
<evidence type="ECO:0000259" key="6">
    <source>
        <dbReference type="PROSITE" id="PS50287"/>
    </source>
</evidence>
<reference evidence="7" key="1">
    <citation type="submission" date="2023-07" db="EMBL/GenBank/DDBJ databases">
        <authorList>
            <person name="Stuckert A."/>
        </authorList>
    </citation>
    <scope>NUCLEOTIDE SEQUENCE</scope>
</reference>
<dbReference type="Pfam" id="PF00530">
    <property type="entry name" value="SRCR"/>
    <property type="match status" value="2"/>
</dbReference>
<comment type="caution">
    <text evidence="4">Lacks conserved residue(s) required for the propagation of feature annotation.</text>
</comment>
<evidence type="ECO:0000256" key="1">
    <source>
        <dbReference type="ARBA" id="ARBA00022729"/>
    </source>
</evidence>
<dbReference type="EMBL" id="CAUEEQ010028651">
    <property type="protein sequence ID" value="CAJ0948551.1"/>
    <property type="molecule type" value="Genomic_DNA"/>
</dbReference>
<keyword evidence="3 4" id="KW-1015">Disulfide bond</keyword>
<evidence type="ECO:0000313" key="7">
    <source>
        <dbReference type="EMBL" id="CAJ0948551.1"/>
    </source>
</evidence>
<protein>
    <recommendedName>
        <fullName evidence="6">SRCR domain-containing protein</fullName>
    </recommendedName>
</protein>
<dbReference type="SUPFAM" id="SSF56487">
    <property type="entry name" value="SRCR-like"/>
    <property type="match status" value="2"/>
</dbReference>
<sequence>MSAFAWLVLIIGGTTAHIEVHKGLLDMNNMSIVLSPTASSHGVHQSAEIVVYADSFRHGQNYHLLEPVRGFIEHLQNVTDHRVMLHLHDYDFKTLQEHFRSHGGMVGFIPQKQYIVDFINSMTWRPQNGITRKSYILILMVKDGYPYSYMKPKIHKLKRAGVEIFVMKFNMLQDYEYYDIVSFPQKTHIYSMLEYTSPERALSVLAQSVCRSIEAKEKSAKKAQITVLVTSFSYTRPREISVLVTSFSCYTKPCEISVLEASFSCYTKPCEISVLEASFSYDTKSRETPVLAAFFSCYTRPQKISVLTVRLSDGDDHCRGRVELLYNDTWGWLSDQHWDGHGADVICRQLGCGPSLEVMKEDAFGPGSGNVLEQIDCTGDEHDVSECLLGRWSEPDSESPEKSAGVSCLSSGVGSVRLVNGSGPCDGIVEVSINNTWSRLCLWNFDVREGSVVCRQMGCGPLVKMQENIVGETDIRFKMVKKTLCSGAESQLSECSLSPWSSQPCLHNIHAGVVCSTSGLSCLLKVKQGQEQGYGRGPPGARSRQIHKEACKRFRFLVRHFDPEYGSEFSYIGGLSTALQNALQNAIDKPLMPTKHSHFVYQPLVRHGIKRFGKIEIYDYDNGHLAGWGPG</sequence>
<keyword evidence="8" id="KW-1185">Reference proteome</keyword>
<accession>A0ABN9LXR4</accession>
<keyword evidence="2" id="KW-0677">Repeat</keyword>
<dbReference type="PANTHER" id="PTHR19331:SF439">
    <property type="entry name" value="SCAVENGER RECEPTOR CYSTEINE-RICH DOMAIN-CONTAINING GROUP B PROTEIN"/>
    <property type="match status" value="1"/>
</dbReference>
<evidence type="ECO:0000256" key="4">
    <source>
        <dbReference type="PROSITE-ProRule" id="PRU00196"/>
    </source>
</evidence>
<evidence type="ECO:0000256" key="5">
    <source>
        <dbReference type="SAM" id="SignalP"/>
    </source>
</evidence>
<evidence type="ECO:0000313" key="8">
    <source>
        <dbReference type="Proteomes" id="UP001176940"/>
    </source>
</evidence>
<dbReference type="InterPro" id="IPR001190">
    <property type="entry name" value="SRCR"/>
</dbReference>
<evidence type="ECO:0000256" key="2">
    <source>
        <dbReference type="ARBA" id="ARBA00022737"/>
    </source>
</evidence>
<feature type="disulfide bond" evidence="4">
    <location>
        <begin position="377"/>
        <end position="387"/>
    </location>
</feature>
<feature type="disulfide bond" evidence="4">
    <location>
        <begin position="347"/>
        <end position="408"/>
    </location>
</feature>
<feature type="disulfide bond" evidence="4">
    <location>
        <begin position="454"/>
        <end position="515"/>
    </location>
</feature>
<dbReference type="SMART" id="SM00202">
    <property type="entry name" value="SR"/>
    <property type="match status" value="2"/>
</dbReference>
<dbReference type="Gene3D" id="3.10.250.10">
    <property type="entry name" value="SRCR-like domain"/>
    <property type="match status" value="2"/>
</dbReference>
<organism evidence="7 8">
    <name type="scientific">Ranitomeya imitator</name>
    <name type="common">mimic poison frog</name>
    <dbReference type="NCBI Taxonomy" id="111125"/>
    <lineage>
        <taxon>Eukaryota</taxon>
        <taxon>Metazoa</taxon>
        <taxon>Chordata</taxon>
        <taxon>Craniata</taxon>
        <taxon>Vertebrata</taxon>
        <taxon>Euteleostomi</taxon>
        <taxon>Amphibia</taxon>
        <taxon>Batrachia</taxon>
        <taxon>Anura</taxon>
        <taxon>Neobatrachia</taxon>
        <taxon>Hyloidea</taxon>
        <taxon>Dendrobatidae</taxon>
        <taxon>Dendrobatinae</taxon>
        <taxon>Ranitomeya</taxon>
    </lineage>
</organism>
<feature type="domain" description="SRCR" evidence="6">
    <location>
        <begin position="309"/>
        <end position="409"/>
    </location>
</feature>
<gene>
    <name evidence="7" type="ORF">RIMI_LOCUS12198977</name>
</gene>
<feature type="disulfide bond" evidence="4">
    <location>
        <begin position="485"/>
        <end position="495"/>
    </location>
</feature>
<dbReference type="Proteomes" id="UP001176940">
    <property type="component" value="Unassembled WGS sequence"/>
</dbReference>
<name>A0ABN9LXR4_9NEOB</name>
<proteinExistence type="predicted"/>
<dbReference type="InterPro" id="IPR036772">
    <property type="entry name" value="SRCR-like_dom_sf"/>
</dbReference>
<dbReference type="PROSITE" id="PS50287">
    <property type="entry name" value="SRCR_2"/>
    <property type="match status" value="2"/>
</dbReference>
<comment type="caution">
    <text evidence="7">The sequence shown here is derived from an EMBL/GenBank/DDBJ whole genome shotgun (WGS) entry which is preliminary data.</text>
</comment>
<feature type="domain" description="SRCR" evidence="6">
    <location>
        <begin position="416"/>
        <end position="516"/>
    </location>
</feature>
<feature type="disulfide bond" evidence="4">
    <location>
        <begin position="441"/>
        <end position="505"/>
    </location>
</feature>